<dbReference type="EMBL" id="PVQB02000144">
    <property type="protein sequence ID" value="KAF4342384.1"/>
    <property type="molecule type" value="Genomic_DNA"/>
</dbReference>
<protein>
    <submittedName>
        <fullName evidence="1">Uncharacterized protein</fullName>
    </submittedName>
</protein>
<dbReference type="Proteomes" id="UP000730481">
    <property type="component" value="Unassembled WGS sequence"/>
</dbReference>
<keyword evidence="2" id="KW-1185">Reference proteome</keyword>
<comment type="caution">
    <text evidence="1">The sequence shown here is derived from an EMBL/GenBank/DDBJ whole genome shotgun (WGS) entry which is preliminary data.</text>
</comment>
<proteinExistence type="predicted"/>
<dbReference type="OrthoDB" id="5089899at2759"/>
<gene>
    <name evidence="1" type="ORF">FBEOM_3676</name>
</gene>
<evidence type="ECO:0000313" key="1">
    <source>
        <dbReference type="EMBL" id="KAF4342384.1"/>
    </source>
</evidence>
<accession>A0A9P5APH6</accession>
<reference evidence="1" key="1">
    <citation type="journal article" date="2017" name="Mycologia">
        <title>Fusarium algeriense, sp. nov., a novel toxigenic crown rot pathogen of durum wheat from Algeria is nested in the Fusarium burgessii species complex.</title>
        <authorList>
            <person name="Laraba I."/>
            <person name="Keddad A."/>
            <person name="Boureghda H."/>
            <person name="Abdallah N."/>
            <person name="Vaughan M.M."/>
            <person name="Proctor R.H."/>
            <person name="Busman M."/>
            <person name="O'Donnell K."/>
        </authorList>
    </citation>
    <scope>NUCLEOTIDE SEQUENCE</scope>
    <source>
        <strain evidence="1">NRRL 25174</strain>
    </source>
</reference>
<evidence type="ECO:0000313" key="2">
    <source>
        <dbReference type="Proteomes" id="UP000730481"/>
    </source>
</evidence>
<organism evidence="1 2">
    <name type="scientific">Fusarium beomiforme</name>
    <dbReference type="NCBI Taxonomy" id="44412"/>
    <lineage>
        <taxon>Eukaryota</taxon>
        <taxon>Fungi</taxon>
        <taxon>Dikarya</taxon>
        <taxon>Ascomycota</taxon>
        <taxon>Pezizomycotina</taxon>
        <taxon>Sordariomycetes</taxon>
        <taxon>Hypocreomycetidae</taxon>
        <taxon>Hypocreales</taxon>
        <taxon>Nectriaceae</taxon>
        <taxon>Fusarium</taxon>
        <taxon>Fusarium burgessii species complex</taxon>
    </lineage>
</organism>
<dbReference type="AlphaFoldDB" id="A0A9P5APH6"/>
<sequence>MHPKNFNEGTRSMVARTYQDLPENGLRGITNITLQSLSTNLTQALDTNWIIDLMIPKTAFKALFMRCPIDRTDISENSKQSCCNALVKHEESLVKDEATDPRLERNTYIHGTVDGKTGTSLLEDLEEKIRCLAITFKDFPMRAVSPGIEEAYMQGEALTPPEIKFSEDGDMDDNYWTWDQDTERFRHWDAELGEWVCFPERFD</sequence>
<name>A0A9P5APH6_9HYPO</name>
<reference evidence="1" key="2">
    <citation type="submission" date="2020-02" db="EMBL/GenBank/DDBJ databases">
        <title>Identification and distribution of gene clusters putatively required for synthesis of sphingolipid metabolism inhibitors in phylogenetically diverse species of the filamentous fungus Fusarium.</title>
        <authorList>
            <person name="Kim H.-S."/>
            <person name="Busman M."/>
            <person name="Brown D.W."/>
            <person name="Divon H."/>
            <person name="Uhlig S."/>
            <person name="Proctor R.H."/>
        </authorList>
    </citation>
    <scope>NUCLEOTIDE SEQUENCE</scope>
    <source>
        <strain evidence="1">NRRL 25174</strain>
    </source>
</reference>